<feature type="region of interest" description="Disordered" evidence="4">
    <location>
        <begin position="312"/>
        <end position="339"/>
    </location>
</feature>
<feature type="compositionally biased region" description="Pro residues" evidence="4">
    <location>
        <begin position="1034"/>
        <end position="1046"/>
    </location>
</feature>
<feature type="compositionally biased region" description="Basic and acidic residues" evidence="4">
    <location>
        <begin position="42"/>
        <end position="54"/>
    </location>
</feature>
<feature type="region of interest" description="Disordered" evidence="4">
    <location>
        <begin position="933"/>
        <end position="1068"/>
    </location>
</feature>
<dbReference type="GO" id="GO:0005634">
    <property type="term" value="C:nucleus"/>
    <property type="evidence" value="ECO:0007669"/>
    <property type="project" value="InterPro"/>
</dbReference>
<feature type="compositionally biased region" description="Low complexity" evidence="4">
    <location>
        <begin position="100"/>
        <end position="116"/>
    </location>
</feature>
<feature type="compositionally biased region" description="Low complexity" evidence="4">
    <location>
        <begin position="1047"/>
        <end position="1057"/>
    </location>
</feature>
<protein>
    <recommendedName>
        <fullName evidence="5">SBP-type domain-containing protein</fullName>
    </recommendedName>
</protein>
<feature type="compositionally biased region" description="Polar residues" evidence="4">
    <location>
        <begin position="997"/>
        <end position="1012"/>
    </location>
</feature>
<gene>
    <name evidence="6" type="ORF">CBR_g23394</name>
</gene>
<dbReference type="Pfam" id="PF03110">
    <property type="entry name" value="SBP"/>
    <property type="match status" value="1"/>
</dbReference>
<name>A0A388L499_CHABU</name>
<sequence>MEETTSGRFFGELTKRGPPLTTSPKGLSRGSGKGGGSARGSMGKEGEESQHGEKNAGGGSCSPPCRQHVPHSSIGRGNTAGVGDGTSGIVGDCTRHEHSTAATSASPAHALPASSTWDSSSWDHADGGGSSNQLPSTTAGTTGTTSMTNRAANSAKYNSHLHHQLLWNDDRTWDWDSVRLLVQLNVNPSPYGMPCGQRKPAIEEQSLCEGRPRNSSIDDGDLGRRQSLSPGGSAMRLGGTSLGPAEGGRNNAGLGQALGANDVSLSRQYSINDTGQGRGGGQGILGSEVVGSDMGVVAVGGRGDEEVLKEQLQQQRQQKQQQQQEVMHSSCTAGPSFLNRSSEISSAEVGEAVGKEMVIVMGGSGAAGGTRESFLVDTPPSISGADELATDRSMVAIMNTESGGKQRRRALAGRSGEDTVAGGANLRVGKRSRSGSMGGGTVAMCQVEGCRADLSNSKEYHRRHKICQEHSKTPEVFCKGELQRFCQQCSRFHPLSAFDEGKRSCKMRLIGHNLRRRKATDANPCLGSQASLRAQSPAHNAMAIGRLNSAAENLRAVDGSASGGGGDGGMMDKGSVGERRTSWHLMKSDPSSRLNVLQDRGGASLTVSSSSPAIIPFSAESVGHGVEGRVSERRTSWHLMRPDASESIAMTRSQERAGAAVLSSSSDSATMSTVSGESSSGHHGTGPRMAMPLVGLAGRGWPIRKPSSMPDQGHTPVLRRLLREMAAPMDVDAQGVPVSIASAMQGAAVQSGGNRAAEKEVNPIDRPLSMSTVSHSTGRVPTCTILSAQQQNESQTQPTGLTLQELLARKTQMLQAAVPTLQASISRRPTFVPGKMFPILMMSPGQMAGSSMAGPLEGPQNKGMEGQSLNEVEGPTMKGADRVKAGGLKGLSGRGDEGSGNDPHTGRSVDQSQMNAGLLQGSSEGQRRVLREQGRADGNPGTVRQLQGSIADNNLGTTGTHLGTIRESQSTAEDNLGTIREHQGIVESNPGAIRGEQSGNNPGTMREQLQQKTMRELQGECRPIIDLQNSPPQSCHPPPHPPPSPPSGHSQVSSQGPKSRDSVCNTPS</sequence>
<dbReference type="SUPFAM" id="SSF103612">
    <property type="entry name" value="SBT domain"/>
    <property type="match status" value="1"/>
</dbReference>
<organism evidence="6 7">
    <name type="scientific">Chara braunii</name>
    <name type="common">Braun's stonewort</name>
    <dbReference type="NCBI Taxonomy" id="69332"/>
    <lineage>
        <taxon>Eukaryota</taxon>
        <taxon>Viridiplantae</taxon>
        <taxon>Streptophyta</taxon>
        <taxon>Charophyceae</taxon>
        <taxon>Charales</taxon>
        <taxon>Characeae</taxon>
        <taxon>Chara</taxon>
    </lineage>
</organism>
<dbReference type="InterPro" id="IPR044817">
    <property type="entry name" value="SBP-like"/>
</dbReference>
<accession>A0A388L499</accession>
<reference evidence="6 7" key="1">
    <citation type="journal article" date="2018" name="Cell">
        <title>The Chara Genome: Secondary Complexity and Implications for Plant Terrestrialization.</title>
        <authorList>
            <person name="Nishiyama T."/>
            <person name="Sakayama H."/>
            <person name="Vries J.D."/>
            <person name="Buschmann H."/>
            <person name="Saint-Marcoux D."/>
            <person name="Ullrich K.K."/>
            <person name="Haas F.B."/>
            <person name="Vanderstraeten L."/>
            <person name="Becker D."/>
            <person name="Lang D."/>
            <person name="Vosolsobe S."/>
            <person name="Rombauts S."/>
            <person name="Wilhelmsson P.K.I."/>
            <person name="Janitza P."/>
            <person name="Kern R."/>
            <person name="Heyl A."/>
            <person name="Rumpler F."/>
            <person name="Villalobos L.I.A.C."/>
            <person name="Clay J.M."/>
            <person name="Skokan R."/>
            <person name="Toyoda A."/>
            <person name="Suzuki Y."/>
            <person name="Kagoshima H."/>
            <person name="Schijlen E."/>
            <person name="Tajeshwar N."/>
            <person name="Catarino B."/>
            <person name="Hetherington A.J."/>
            <person name="Saltykova A."/>
            <person name="Bonnot C."/>
            <person name="Breuninger H."/>
            <person name="Symeonidi A."/>
            <person name="Radhakrishnan G.V."/>
            <person name="Van Nieuwerburgh F."/>
            <person name="Deforce D."/>
            <person name="Chang C."/>
            <person name="Karol K.G."/>
            <person name="Hedrich R."/>
            <person name="Ulvskov P."/>
            <person name="Glockner G."/>
            <person name="Delwiche C.F."/>
            <person name="Petrasek J."/>
            <person name="Van de Peer Y."/>
            <person name="Friml J."/>
            <person name="Beilby M."/>
            <person name="Dolan L."/>
            <person name="Kohara Y."/>
            <person name="Sugano S."/>
            <person name="Fujiyama A."/>
            <person name="Delaux P.-M."/>
            <person name="Quint M."/>
            <person name="TheiBen G."/>
            <person name="Hagemann M."/>
            <person name="Harholt J."/>
            <person name="Dunand C."/>
            <person name="Zachgo S."/>
            <person name="Langdale J."/>
            <person name="Maumus F."/>
            <person name="Straeten D.V.D."/>
            <person name="Gould S.B."/>
            <person name="Rensing S.A."/>
        </authorList>
    </citation>
    <scope>NUCLEOTIDE SEQUENCE [LARGE SCALE GENOMIC DNA]</scope>
    <source>
        <strain evidence="6 7">S276</strain>
    </source>
</reference>
<feature type="compositionally biased region" description="Polar residues" evidence="4">
    <location>
        <begin position="327"/>
        <end position="339"/>
    </location>
</feature>
<feature type="domain" description="SBP-type" evidence="5">
    <location>
        <begin position="442"/>
        <end position="519"/>
    </location>
</feature>
<feature type="compositionally biased region" description="Low complexity" evidence="4">
    <location>
        <begin position="657"/>
        <end position="682"/>
    </location>
</feature>
<proteinExistence type="predicted"/>
<keyword evidence="7" id="KW-1185">Reference proteome</keyword>
<feature type="region of interest" description="Disordered" evidence="4">
    <location>
        <begin position="1"/>
        <end position="147"/>
    </location>
</feature>
<feature type="region of interest" description="Disordered" evidence="4">
    <location>
        <begin position="848"/>
        <end position="910"/>
    </location>
</feature>
<evidence type="ECO:0000313" key="7">
    <source>
        <dbReference type="Proteomes" id="UP000265515"/>
    </source>
</evidence>
<dbReference type="InterPro" id="IPR036893">
    <property type="entry name" value="SBP_sf"/>
</dbReference>
<evidence type="ECO:0000256" key="1">
    <source>
        <dbReference type="ARBA" id="ARBA00022723"/>
    </source>
</evidence>
<evidence type="ECO:0000256" key="2">
    <source>
        <dbReference type="ARBA" id="ARBA00022771"/>
    </source>
</evidence>
<dbReference type="PANTHER" id="PTHR31251">
    <property type="entry name" value="SQUAMOSA PROMOTER-BINDING-LIKE PROTEIN 4"/>
    <property type="match status" value="1"/>
</dbReference>
<keyword evidence="2" id="KW-0863">Zinc-finger</keyword>
<dbReference type="PROSITE" id="PS51141">
    <property type="entry name" value="ZF_SBP"/>
    <property type="match status" value="1"/>
</dbReference>
<feature type="compositionally biased region" description="Gly residues" evidence="4">
    <location>
        <begin position="78"/>
        <end position="88"/>
    </location>
</feature>
<dbReference type="GO" id="GO:0003677">
    <property type="term" value="F:DNA binding"/>
    <property type="evidence" value="ECO:0007669"/>
    <property type="project" value="InterPro"/>
</dbReference>
<dbReference type="STRING" id="69332.A0A388L499"/>
<dbReference type="Gene3D" id="4.10.1100.10">
    <property type="entry name" value="Transcription factor, SBP-box domain"/>
    <property type="match status" value="1"/>
</dbReference>
<evidence type="ECO:0000256" key="3">
    <source>
        <dbReference type="ARBA" id="ARBA00022833"/>
    </source>
</evidence>
<feature type="compositionally biased region" description="Low complexity" evidence="4">
    <location>
        <begin position="312"/>
        <end position="326"/>
    </location>
</feature>
<keyword evidence="1" id="KW-0479">Metal-binding</keyword>
<keyword evidence="3" id="KW-0862">Zinc</keyword>
<dbReference type="EMBL" id="BFEA01000259">
    <property type="protein sequence ID" value="GBG77068.1"/>
    <property type="molecule type" value="Genomic_DNA"/>
</dbReference>
<dbReference type="PANTHER" id="PTHR31251:SF169">
    <property type="entry name" value="SQUAMOSA PROMOTER-BINDING-LIKE PROTEIN 8"/>
    <property type="match status" value="1"/>
</dbReference>
<dbReference type="OrthoDB" id="514967at2759"/>
<dbReference type="Gramene" id="GBG77068">
    <property type="protein sequence ID" value="GBG77068"/>
    <property type="gene ID" value="CBR_g23394"/>
</dbReference>
<feature type="region of interest" description="Disordered" evidence="4">
    <location>
        <begin position="656"/>
        <end position="688"/>
    </location>
</feature>
<dbReference type="Proteomes" id="UP000265515">
    <property type="component" value="Unassembled WGS sequence"/>
</dbReference>
<dbReference type="AlphaFoldDB" id="A0A388L499"/>
<feature type="compositionally biased region" description="Gly residues" evidence="4">
    <location>
        <begin position="29"/>
        <end position="38"/>
    </location>
</feature>
<feature type="region of interest" description="Disordered" evidence="4">
    <location>
        <begin position="204"/>
        <end position="250"/>
    </location>
</feature>
<evidence type="ECO:0000256" key="4">
    <source>
        <dbReference type="SAM" id="MobiDB-lite"/>
    </source>
</evidence>
<feature type="compositionally biased region" description="Low complexity" evidence="4">
    <location>
        <begin position="136"/>
        <end position="147"/>
    </location>
</feature>
<dbReference type="InterPro" id="IPR004333">
    <property type="entry name" value="SBP_dom"/>
</dbReference>
<dbReference type="GO" id="GO:0008270">
    <property type="term" value="F:zinc ion binding"/>
    <property type="evidence" value="ECO:0007669"/>
    <property type="project" value="UniProtKB-KW"/>
</dbReference>
<evidence type="ECO:0000313" key="6">
    <source>
        <dbReference type="EMBL" id="GBG77068.1"/>
    </source>
</evidence>
<evidence type="ECO:0000259" key="5">
    <source>
        <dbReference type="PROSITE" id="PS51141"/>
    </source>
</evidence>
<feature type="compositionally biased region" description="Polar residues" evidence="4">
    <location>
        <begin position="942"/>
        <end position="954"/>
    </location>
</feature>
<comment type="caution">
    <text evidence="6">The sequence shown here is derived from an EMBL/GenBank/DDBJ whole genome shotgun (WGS) entry which is preliminary data.</text>
</comment>